<sequence>MCRVAIIKRPDVVRIRVKILFKRVELNRDNLVRNVAVCGVSSQSVRPKNWPQLSGETVRFGATTNARPSPGVGKPIFGLRLRFTRNEVLNDATRSDVTWMAPSAIVDSELGKCNFWALELKPSYVMVKVFNLAEMGGVTASRERRSTTAGIGFAASTPISISEIPKSSPPPSSTLPSSANPRILPPTTVVAQLIWPTVNESGGQWLEPGVLRGFGALLDRIWAATAAPRVLCDAAHEHVAEACRREHVAEAFVGNQLSEFLELNAF</sequence>
<protein>
    <submittedName>
        <fullName evidence="1">Uncharacterized protein</fullName>
    </submittedName>
</protein>
<accession>A0A834FYK9</accession>
<reference evidence="1" key="1">
    <citation type="submission" date="2019-11" db="EMBL/GenBank/DDBJ databases">
        <authorList>
            <person name="Liu Y."/>
            <person name="Hou J."/>
            <person name="Li T.-Q."/>
            <person name="Guan C.-H."/>
            <person name="Wu X."/>
            <person name="Wu H.-Z."/>
            <person name="Ling F."/>
            <person name="Zhang R."/>
            <person name="Shi X.-G."/>
            <person name="Ren J.-P."/>
            <person name="Chen E.-F."/>
            <person name="Sun J.-M."/>
        </authorList>
    </citation>
    <scope>NUCLEOTIDE SEQUENCE</scope>
    <source>
        <strain evidence="1">Adult_tree_wgs_1</strain>
        <tissue evidence="1">Leaves</tissue>
    </source>
</reference>
<dbReference type="Proteomes" id="UP000626092">
    <property type="component" value="Unassembled WGS sequence"/>
</dbReference>
<dbReference type="AlphaFoldDB" id="A0A834FYK9"/>
<keyword evidence="2" id="KW-1185">Reference proteome</keyword>
<comment type="caution">
    <text evidence="1">The sequence shown here is derived from an EMBL/GenBank/DDBJ whole genome shotgun (WGS) entry which is preliminary data.</text>
</comment>
<dbReference type="OrthoDB" id="10563285at2759"/>
<dbReference type="EMBL" id="WJXA01000234">
    <property type="protein sequence ID" value="KAF7114133.1"/>
    <property type="molecule type" value="Genomic_DNA"/>
</dbReference>
<organism evidence="1 2">
    <name type="scientific">Rhododendron simsii</name>
    <name type="common">Sims's rhododendron</name>
    <dbReference type="NCBI Taxonomy" id="118357"/>
    <lineage>
        <taxon>Eukaryota</taxon>
        <taxon>Viridiplantae</taxon>
        <taxon>Streptophyta</taxon>
        <taxon>Embryophyta</taxon>
        <taxon>Tracheophyta</taxon>
        <taxon>Spermatophyta</taxon>
        <taxon>Magnoliopsida</taxon>
        <taxon>eudicotyledons</taxon>
        <taxon>Gunneridae</taxon>
        <taxon>Pentapetalae</taxon>
        <taxon>asterids</taxon>
        <taxon>Ericales</taxon>
        <taxon>Ericaceae</taxon>
        <taxon>Ericoideae</taxon>
        <taxon>Rhodoreae</taxon>
        <taxon>Rhododendron</taxon>
    </lineage>
</organism>
<proteinExistence type="predicted"/>
<gene>
    <name evidence="1" type="ORF">RHSIM_RhsimUnG0098300</name>
</gene>
<name>A0A834FYK9_RHOSS</name>
<evidence type="ECO:0000313" key="2">
    <source>
        <dbReference type="Proteomes" id="UP000626092"/>
    </source>
</evidence>
<evidence type="ECO:0000313" key="1">
    <source>
        <dbReference type="EMBL" id="KAF7114133.1"/>
    </source>
</evidence>